<evidence type="ECO:0000256" key="2">
    <source>
        <dbReference type="ARBA" id="ARBA00004123"/>
    </source>
</evidence>
<organism evidence="9 11">
    <name type="scientific">Sitophilus oryzae</name>
    <name type="common">Rice weevil</name>
    <name type="synonym">Curculio oryzae</name>
    <dbReference type="NCBI Taxonomy" id="7048"/>
    <lineage>
        <taxon>Eukaryota</taxon>
        <taxon>Metazoa</taxon>
        <taxon>Ecdysozoa</taxon>
        <taxon>Arthropoda</taxon>
        <taxon>Hexapoda</taxon>
        <taxon>Insecta</taxon>
        <taxon>Pterygota</taxon>
        <taxon>Neoptera</taxon>
        <taxon>Endopterygota</taxon>
        <taxon>Coleoptera</taxon>
        <taxon>Polyphaga</taxon>
        <taxon>Cucujiformia</taxon>
        <taxon>Curculionidae</taxon>
        <taxon>Dryophthorinae</taxon>
        <taxon>Sitophilus</taxon>
    </lineage>
</organism>
<keyword evidence="4" id="KW-0540">Nuclease</keyword>
<dbReference type="PANTHER" id="PTHR22930">
    <property type="match status" value="1"/>
</dbReference>
<dbReference type="RefSeq" id="XP_030757740.1">
    <property type="nucleotide sequence ID" value="XM_030901880.1"/>
</dbReference>
<evidence type="ECO:0000256" key="6">
    <source>
        <dbReference type="ARBA" id="ARBA00022801"/>
    </source>
</evidence>
<dbReference type="GO" id="GO:0046872">
    <property type="term" value="F:metal ion binding"/>
    <property type="evidence" value="ECO:0007669"/>
    <property type="project" value="UniProtKB-KW"/>
</dbReference>
<evidence type="ECO:0000259" key="8">
    <source>
        <dbReference type="Pfam" id="PF13359"/>
    </source>
</evidence>
<dbReference type="GO" id="GO:0005634">
    <property type="term" value="C:nucleus"/>
    <property type="evidence" value="ECO:0007669"/>
    <property type="project" value="UniProtKB-SubCell"/>
</dbReference>
<dbReference type="KEGG" id="soy:115887074"/>
<dbReference type="GeneID" id="115887074"/>
<feature type="domain" description="DDE Tnp4" evidence="8">
    <location>
        <begin position="173"/>
        <end position="333"/>
    </location>
</feature>
<dbReference type="GO" id="GO:0016787">
    <property type="term" value="F:hydrolase activity"/>
    <property type="evidence" value="ECO:0007669"/>
    <property type="project" value="UniProtKB-KW"/>
</dbReference>
<evidence type="ECO:0000256" key="1">
    <source>
        <dbReference type="ARBA" id="ARBA00001968"/>
    </source>
</evidence>
<dbReference type="Pfam" id="PF13359">
    <property type="entry name" value="DDE_Tnp_4"/>
    <property type="match status" value="1"/>
</dbReference>
<evidence type="ECO:0000256" key="3">
    <source>
        <dbReference type="ARBA" id="ARBA00006958"/>
    </source>
</evidence>
<reference evidence="10 11" key="1">
    <citation type="submission" date="2025-04" db="UniProtKB">
        <authorList>
            <consortium name="RefSeq"/>
        </authorList>
    </citation>
    <scope>IDENTIFICATION</scope>
    <source>
        <tissue evidence="10 11">Gonads</tissue>
    </source>
</reference>
<sequence>MDDLMNVLAIRNLENAELQYRRNVLRNPGNAFIELSERQFIKIFRLSKDLCRFLIQLLEPYMRPQRRETDLDVQSRVTFFSLIVYLLSNIKFQILAALKFYGSGCYQPDVALNKYIDMCQASVSHSIDEVTNALNHPEIFDQWVEFPNNFEKLNRIREQFFRIHRFPGVIGCVDCTHVAIVPPNIEDPEYPEHIYVNRKHYHSINVQLICDANLKILHVNAKYPGSTNDAYIWSRSNVLPFLRDLHAAGHTDYFLLGDSGYPLRTWLLIPFQNVEPNTIESSYNERHKHTRVKIECCNGVLKARFRCLLKHRVLHYKPRKACEIINACVVLHNICIEYNVPLPPEDPDEGKGIEVDFGIINDIIEDQDLHVARSINPELADGQRARITVARSFQRPNQL</sequence>
<dbReference type="OrthoDB" id="2415966at2759"/>
<evidence type="ECO:0000313" key="9">
    <source>
        <dbReference type="Proteomes" id="UP000504635"/>
    </source>
</evidence>
<evidence type="ECO:0000256" key="5">
    <source>
        <dbReference type="ARBA" id="ARBA00022723"/>
    </source>
</evidence>
<keyword evidence="9" id="KW-1185">Reference proteome</keyword>
<dbReference type="Proteomes" id="UP000504635">
    <property type="component" value="Unplaced"/>
</dbReference>
<dbReference type="KEGG" id="soy:115883512"/>
<evidence type="ECO:0000256" key="4">
    <source>
        <dbReference type="ARBA" id="ARBA00022722"/>
    </source>
</evidence>
<dbReference type="InterPro" id="IPR027806">
    <property type="entry name" value="HARBI1_dom"/>
</dbReference>
<evidence type="ECO:0000313" key="11">
    <source>
        <dbReference type="RefSeq" id="XP_030762254.1"/>
    </source>
</evidence>
<dbReference type="RefSeq" id="XP_030762254.1">
    <property type="nucleotide sequence ID" value="XM_030906394.1"/>
</dbReference>
<protein>
    <submittedName>
        <fullName evidence="10 11">Nuclease HARBI1 isoform X1</fullName>
    </submittedName>
</protein>
<comment type="subcellular location">
    <subcellularLocation>
        <location evidence="2">Nucleus</location>
    </subcellularLocation>
</comment>
<proteinExistence type="inferred from homology"/>
<comment type="similarity">
    <text evidence="3">Belongs to the HARBI1 family.</text>
</comment>
<evidence type="ECO:0000313" key="10">
    <source>
        <dbReference type="RefSeq" id="XP_030757740.1"/>
    </source>
</evidence>
<keyword evidence="7" id="KW-0539">Nucleus</keyword>
<comment type="cofactor">
    <cofactor evidence="1">
        <name>a divalent metal cation</name>
        <dbReference type="ChEBI" id="CHEBI:60240"/>
    </cofactor>
</comment>
<accession>A0A6J2YGL9</accession>
<keyword evidence="5" id="KW-0479">Metal-binding</keyword>
<dbReference type="PANTHER" id="PTHR22930:SF289">
    <property type="entry name" value="DDE TNP4 DOMAIN-CONTAINING PROTEIN-RELATED"/>
    <property type="match status" value="1"/>
</dbReference>
<dbReference type="GO" id="GO:0004518">
    <property type="term" value="F:nuclease activity"/>
    <property type="evidence" value="ECO:0007669"/>
    <property type="project" value="UniProtKB-KW"/>
</dbReference>
<gene>
    <name evidence="11" type="primary">LOC115887074</name>
    <name evidence="10" type="synonym">LOC115883512</name>
</gene>
<dbReference type="AlphaFoldDB" id="A0A6J2YGL9"/>
<name>A0A6J2YGL9_SITOR</name>
<keyword evidence="6" id="KW-0378">Hydrolase</keyword>
<evidence type="ECO:0000256" key="7">
    <source>
        <dbReference type="ARBA" id="ARBA00023242"/>
    </source>
</evidence>
<dbReference type="InterPro" id="IPR045249">
    <property type="entry name" value="HARBI1-like"/>
</dbReference>